<evidence type="ECO:0000313" key="2">
    <source>
        <dbReference type="EMBL" id="BCE44940.1"/>
    </source>
</evidence>
<dbReference type="EMBL" id="AP023094">
    <property type="protein sequence ID" value="BCE44940.1"/>
    <property type="molecule type" value="Genomic_DNA"/>
</dbReference>
<reference evidence="1" key="1">
    <citation type="submission" date="2020-05" db="EMBL/GenBank/DDBJ databases">
        <title>Complete genome sequence of Bradyrhizobium diazoefficiens XF1 isolated from soybean nodule.</title>
        <authorList>
            <person name="Noda R."/>
            <person name="Kakizaki K."/>
            <person name="Minamisawa K."/>
        </authorList>
    </citation>
    <scope>NUCLEOTIDE SEQUENCE</scope>
    <source>
        <strain evidence="1">XF1</strain>
    </source>
</reference>
<sequence length="248" mass="27562">MRGLTGERWLKARIFKIAFAGRCAIPGCRNSTMGASGTGLAAFHCRKHVEHKARHGSHWHGTYSAAELKPYLAAASSYLRPRAESDRFIKAALSAIALLLEEAGPTEIATRLRGMSPRRRARIALARLRVAGIKPERFVAIVLAITALIEEDPGSHRTKEFRTVQIAKSLHRLASGTHKRWPFVDHQGRQRQTELHAFPRSSGPVLRLIGRAVEQTCEWVVEKHLSAVLALKVKRYGRHPVLRTAGLG</sequence>
<dbReference type="EMBL" id="AP023091">
    <property type="protein sequence ID" value="BCE18688.1"/>
    <property type="molecule type" value="Genomic_DNA"/>
</dbReference>
<gene>
    <name evidence="3" type="ORF">XF10B_12820</name>
    <name evidence="1" type="ORF">XF1B_13690</name>
    <name evidence="2" type="ORF">XF4B_12890</name>
</gene>
<evidence type="ECO:0000313" key="3">
    <source>
        <dbReference type="EMBL" id="BCE88484.1"/>
    </source>
</evidence>
<reference evidence="3" key="2">
    <citation type="submission" date="2020-05" db="EMBL/GenBank/DDBJ databases">
        <title>Complete genome sequence of Bradyrhizobium diazoefficiens XF10 isolated from soybean nodule.</title>
        <authorList>
            <person name="Noda R."/>
            <person name="Kakizaki K."/>
            <person name="Minamisawa K."/>
        </authorList>
    </citation>
    <scope>NUCLEOTIDE SEQUENCE</scope>
    <source>
        <strain evidence="3">XF10</strain>
    </source>
</reference>
<protein>
    <submittedName>
        <fullName evidence="1">Uncharacterized protein</fullName>
    </submittedName>
</protein>
<evidence type="ECO:0000313" key="1">
    <source>
        <dbReference type="EMBL" id="BCE18688.1"/>
    </source>
</evidence>
<dbReference type="AlphaFoldDB" id="A0A809WX07"/>
<accession>A0A809WX07</accession>
<reference evidence="2" key="3">
    <citation type="submission" date="2020-05" db="EMBL/GenBank/DDBJ databases">
        <title>Complete genome sequence of Bradyrhizobium diazoefficiens XF4 isolated from soybean nodule.</title>
        <authorList>
            <person name="Noda R."/>
            <person name="Kakizaki K."/>
            <person name="Minamisawa K."/>
        </authorList>
    </citation>
    <scope>NUCLEOTIDE SEQUENCE</scope>
    <source>
        <strain evidence="2">XF4</strain>
    </source>
</reference>
<dbReference type="RefSeq" id="WP_038965319.1">
    <property type="nucleotide sequence ID" value="NZ_AJQI01000048.1"/>
</dbReference>
<name>A0A809WX07_9BRAD</name>
<organism evidence="1">
    <name type="scientific">Bradyrhizobium diazoefficiens</name>
    <dbReference type="NCBI Taxonomy" id="1355477"/>
    <lineage>
        <taxon>Bacteria</taxon>
        <taxon>Pseudomonadati</taxon>
        <taxon>Pseudomonadota</taxon>
        <taxon>Alphaproteobacteria</taxon>
        <taxon>Hyphomicrobiales</taxon>
        <taxon>Nitrobacteraceae</taxon>
        <taxon>Bradyrhizobium</taxon>
    </lineage>
</organism>
<dbReference type="EMBL" id="AP023099">
    <property type="protein sequence ID" value="BCE88484.1"/>
    <property type="molecule type" value="Genomic_DNA"/>
</dbReference>
<proteinExistence type="predicted"/>